<feature type="non-terminal residue" evidence="1">
    <location>
        <position position="1"/>
    </location>
</feature>
<accession>A0AAV4IW19</accession>
<dbReference type="InterPro" id="IPR009003">
    <property type="entry name" value="Peptidase_S1_PA"/>
</dbReference>
<dbReference type="SUPFAM" id="SSF50494">
    <property type="entry name" value="Trypsin-like serine proteases"/>
    <property type="match status" value="1"/>
</dbReference>
<evidence type="ECO:0000313" key="2">
    <source>
        <dbReference type="Proteomes" id="UP000762676"/>
    </source>
</evidence>
<reference evidence="1 2" key="1">
    <citation type="journal article" date="2021" name="Elife">
        <title>Chloroplast acquisition without the gene transfer in kleptoplastic sea slugs, Plakobranchus ocellatus.</title>
        <authorList>
            <person name="Maeda T."/>
            <person name="Takahashi S."/>
            <person name="Yoshida T."/>
            <person name="Shimamura S."/>
            <person name="Takaki Y."/>
            <person name="Nagai Y."/>
            <person name="Toyoda A."/>
            <person name="Suzuki Y."/>
            <person name="Arimoto A."/>
            <person name="Ishii H."/>
            <person name="Satoh N."/>
            <person name="Nishiyama T."/>
            <person name="Hasebe M."/>
            <person name="Maruyama T."/>
            <person name="Minagawa J."/>
            <person name="Obokata J."/>
            <person name="Shigenobu S."/>
        </authorList>
    </citation>
    <scope>NUCLEOTIDE SEQUENCE [LARGE SCALE GENOMIC DNA]</scope>
</reference>
<protein>
    <recommendedName>
        <fullName evidence="3">USP domain-containing protein</fullName>
    </recommendedName>
</protein>
<gene>
    <name evidence="1" type="ORF">ElyMa_003169900</name>
</gene>
<organism evidence="1 2">
    <name type="scientific">Elysia marginata</name>
    <dbReference type="NCBI Taxonomy" id="1093978"/>
    <lineage>
        <taxon>Eukaryota</taxon>
        <taxon>Metazoa</taxon>
        <taxon>Spiralia</taxon>
        <taxon>Lophotrochozoa</taxon>
        <taxon>Mollusca</taxon>
        <taxon>Gastropoda</taxon>
        <taxon>Heterobranchia</taxon>
        <taxon>Euthyneura</taxon>
        <taxon>Panpulmonata</taxon>
        <taxon>Sacoglossa</taxon>
        <taxon>Placobranchoidea</taxon>
        <taxon>Plakobranchidae</taxon>
        <taxon>Elysia</taxon>
    </lineage>
</organism>
<keyword evidence="2" id="KW-1185">Reference proteome</keyword>
<dbReference type="Proteomes" id="UP000762676">
    <property type="component" value="Unassembled WGS sequence"/>
</dbReference>
<name>A0AAV4IW19_9GAST</name>
<dbReference type="EMBL" id="BMAT01006543">
    <property type="protein sequence ID" value="GFS14733.1"/>
    <property type="molecule type" value="Genomic_DNA"/>
</dbReference>
<dbReference type="AlphaFoldDB" id="A0AAV4IW19"/>
<proteinExistence type="predicted"/>
<evidence type="ECO:0008006" key="3">
    <source>
        <dbReference type="Google" id="ProtNLM"/>
    </source>
</evidence>
<comment type="caution">
    <text evidence="1">The sequence shown here is derived from an EMBL/GenBank/DDBJ whole genome shotgun (WGS) entry which is preliminary data.</text>
</comment>
<evidence type="ECO:0000313" key="1">
    <source>
        <dbReference type="EMBL" id="GFS14733.1"/>
    </source>
</evidence>
<sequence>QHEVEIFSGKEHEAAESAHNWQCCEKNPGHEKFVSVQDFLNLCLPRLQSEEKRMVLESFIHLTVRLRMHCTSFDRPDDDEVAEYRGTPMLRSGTGCIRNVEELDPEYRQPCFCDKCNGDVPGRQWEFYVQTARHVVFNEEEAKRTKVDLFYDDERSLQDGRMKSVWGIGVSTKEESLDLRDIYCFTCDEDVGEFLELADLWWSDDDDDVEPHDLSDLGLLPPSAADSDLALVVSHPHGQPKKITLGELRYLDEKKSLAEYNTPTCPGSSGAKVFAYDFERNPGGLCCTTWVSSVHSGSYGTTSIAQKHPPNLLKRFVNNFRGCRPKNKIEQVKKLRRSKSTLEQLNYGFQW</sequence>